<evidence type="ECO:0000256" key="4">
    <source>
        <dbReference type="ARBA" id="ARBA00022989"/>
    </source>
</evidence>
<evidence type="ECO:0000256" key="3">
    <source>
        <dbReference type="ARBA" id="ARBA00022692"/>
    </source>
</evidence>
<dbReference type="EnsemblPlants" id="ORUFI08G05590.1">
    <property type="protein sequence ID" value="ORUFI08G05590.1"/>
    <property type="gene ID" value="ORUFI08G05590"/>
</dbReference>
<feature type="transmembrane region" description="Helical" evidence="6">
    <location>
        <begin position="20"/>
        <end position="41"/>
    </location>
</feature>
<keyword evidence="4 6" id="KW-1133">Transmembrane helix</keyword>
<comment type="similarity">
    <text evidence="2">Belongs to the major facilitator superfamily. Proton-dependent oligopeptide transporter (POT/PTR) (TC 2.A.17) family.</text>
</comment>
<keyword evidence="5 6" id="KW-0472">Membrane</keyword>
<dbReference type="GO" id="GO:0016020">
    <property type="term" value="C:membrane"/>
    <property type="evidence" value="ECO:0007669"/>
    <property type="project" value="UniProtKB-SubCell"/>
</dbReference>
<keyword evidence="3 6" id="KW-0812">Transmembrane</keyword>
<evidence type="ECO:0000256" key="2">
    <source>
        <dbReference type="ARBA" id="ARBA00005982"/>
    </source>
</evidence>
<accession>A0A0E0QF78</accession>
<feature type="transmembrane region" description="Helical" evidence="6">
    <location>
        <begin position="189"/>
        <end position="209"/>
    </location>
</feature>
<reference evidence="7" key="2">
    <citation type="submission" date="2015-06" db="UniProtKB">
        <authorList>
            <consortium name="EnsemblPlants"/>
        </authorList>
    </citation>
    <scope>IDENTIFICATION</scope>
</reference>
<feature type="transmembrane region" description="Helical" evidence="6">
    <location>
        <begin position="164"/>
        <end position="183"/>
    </location>
</feature>
<organism evidence="7 8">
    <name type="scientific">Oryza rufipogon</name>
    <name type="common">Brownbeard rice</name>
    <name type="synonym">Asian wild rice</name>
    <dbReference type="NCBI Taxonomy" id="4529"/>
    <lineage>
        <taxon>Eukaryota</taxon>
        <taxon>Viridiplantae</taxon>
        <taxon>Streptophyta</taxon>
        <taxon>Embryophyta</taxon>
        <taxon>Tracheophyta</taxon>
        <taxon>Spermatophyta</taxon>
        <taxon>Magnoliopsida</taxon>
        <taxon>Liliopsida</taxon>
        <taxon>Poales</taxon>
        <taxon>Poaceae</taxon>
        <taxon>BOP clade</taxon>
        <taxon>Oryzoideae</taxon>
        <taxon>Oryzeae</taxon>
        <taxon>Oryzinae</taxon>
        <taxon>Oryza</taxon>
    </lineage>
</organism>
<comment type="subcellular location">
    <subcellularLocation>
        <location evidence="1">Membrane</location>
        <topology evidence="1">Multi-pass membrane protein</topology>
    </subcellularLocation>
</comment>
<evidence type="ECO:0000256" key="1">
    <source>
        <dbReference type="ARBA" id="ARBA00004141"/>
    </source>
</evidence>
<dbReference type="eggNOG" id="KOG1237">
    <property type="taxonomic scope" value="Eukaryota"/>
</dbReference>
<dbReference type="Pfam" id="PF00854">
    <property type="entry name" value="PTR2"/>
    <property type="match status" value="1"/>
</dbReference>
<dbReference type="GO" id="GO:0022857">
    <property type="term" value="F:transmembrane transporter activity"/>
    <property type="evidence" value="ECO:0007669"/>
    <property type="project" value="InterPro"/>
</dbReference>
<dbReference type="InterPro" id="IPR036259">
    <property type="entry name" value="MFS_trans_sf"/>
</dbReference>
<evidence type="ECO:0000256" key="5">
    <source>
        <dbReference type="ARBA" id="ARBA00023136"/>
    </source>
</evidence>
<feature type="transmembrane region" description="Helical" evidence="6">
    <location>
        <begin position="68"/>
        <end position="91"/>
    </location>
</feature>
<protein>
    <submittedName>
        <fullName evidence="7">Uncharacterized protein</fullName>
    </submittedName>
</protein>
<dbReference type="Gene3D" id="1.20.1250.20">
    <property type="entry name" value="MFS general substrate transporter like domains"/>
    <property type="match status" value="1"/>
</dbReference>
<evidence type="ECO:0000313" key="7">
    <source>
        <dbReference type="EnsemblPlants" id="ORUFI08G05590.1"/>
    </source>
</evidence>
<keyword evidence="8" id="KW-1185">Reference proteome</keyword>
<dbReference type="OMA" id="ADTHSMN"/>
<dbReference type="PANTHER" id="PTHR11654">
    <property type="entry name" value="OLIGOPEPTIDE TRANSPORTER-RELATED"/>
    <property type="match status" value="1"/>
</dbReference>
<evidence type="ECO:0000313" key="8">
    <source>
        <dbReference type="Proteomes" id="UP000008022"/>
    </source>
</evidence>
<feature type="transmembrane region" description="Helical" evidence="6">
    <location>
        <begin position="261"/>
        <end position="278"/>
    </location>
</feature>
<sequence length="279" mass="28784">MLTVSTAAWMLRPAATCASGPAQLVVVFLALFLTAVGTGGLKSTVSGFGDDLFDVTGRGEESSQTTAFFNWLLFFISLGSLLGITVLVYVQDIANRPGGRAAAIAAALVVFLADTHSMNRFKKMARTPLTHLAAAAAAAARNRRIGLPADLSIMICHIDISMDALMATGFIVTLFAVSIGIGFGGYGLVLTLLGILTGVAFITVGVKMSDDPTAICTTTFHGVFLLAERLRRNLAVVGLVVASTANTAITGESSPGICFDLFAALLVGIALIIAGVLGA</sequence>
<dbReference type="AlphaFoldDB" id="A0A0E0QF78"/>
<dbReference type="Gramene" id="ORUFI08G05590.1">
    <property type="protein sequence ID" value="ORUFI08G05590.1"/>
    <property type="gene ID" value="ORUFI08G05590"/>
</dbReference>
<proteinExistence type="inferred from homology"/>
<dbReference type="InterPro" id="IPR000109">
    <property type="entry name" value="POT_fam"/>
</dbReference>
<evidence type="ECO:0000256" key="6">
    <source>
        <dbReference type="SAM" id="Phobius"/>
    </source>
</evidence>
<reference evidence="8" key="1">
    <citation type="submission" date="2013-06" db="EMBL/GenBank/DDBJ databases">
        <authorList>
            <person name="Zhao Q."/>
        </authorList>
    </citation>
    <scope>NUCLEOTIDE SEQUENCE</scope>
    <source>
        <strain evidence="8">cv. W1943</strain>
    </source>
</reference>
<feature type="transmembrane region" description="Helical" evidence="6">
    <location>
        <begin position="230"/>
        <end position="249"/>
    </location>
</feature>
<dbReference type="HOGENOM" id="CLU_066754_0_0_1"/>
<name>A0A0E0QF78_ORYRU</name>
<dbReference type="Proteomes" id="UP000008022">
    <property type="component" value="Unassembled WGS sequence"/>
</dbReference>